<dbReference type="Proteomes" id="UP000499080">
    <property type="component" value="Unassembled WGS sequence"/>
</dbReference>
<gene>
    <name evidence="2" type="ORF">AVEN_190384_1</name>
</gene>
<dbReference type="AlphaFoldDB" id="A0A4Y2WTN3"/>
<proteinExistence type="predicted"/>
<name>A0A4Y2WTN3_ARAVE</name>
<dbReference type="EMBL" id="BGPR01064918">
    <property type="protein sequence ID" value="GBO39820.1"/>
    <property type="molecule type" value="Genomic_DNA"/>
</dbReference>
<evidence type="ECO:0000256" key="1">
    <source>
        <dbReference type="SAM" id="MobiDB-lite"/>
    </source>
</evidence>
<sequence length="86" mass="9771">MFPCLMQSRQTNRLDGHGTKTNRQRIADKNSNSTNKKRAQGLIVDQLAMRTILRGGPSNSEEVQRRLSHLSNSWVFIPFLKGCDIT</sequence>
<organism evidence="2 3">
    <name type="scientific">Araneus ventricosus</name>
    <name type="common">Orbweaver spider</name>
    <name type="synonym">Epeira ventricosa</name>
    <dbReference type="NCBI Taxonomy" id="182803"/>
    <lineage>
        <taxon>Eukaryota</taxon>
        <taxon>Metazoa</taxon>
        <taxon>Ecdysozoa</taxon>
        <taxon>Arthropoda</taxon>
        <taxon>Chelicerata</taxon>
        <taxon>Arachnida</taxon>
        <taxon>Araneae</taxon>
        <taxon>Araneomorphae</taxon>
        <taxon>Entelegynae</taxon>
        <taxon>Araneoidea</taxon>
        <taxon>Araneidae</taxon>
        <taxon>Araneus</taxon>
    </lineage>
</organism>
<evidence type="ECO:0000313" key="3">
    <source>
        <dbReference type="Proteomes" id="UP000499080"/>
    </source>
</evidence>
<keyword evidence="3" id="KW-1185">Reference proteome</keyword>
<reference evidence="2 3" key="1">
    <citation type="journal article" date="2019" name="Sci. Rep.">
        <title>Orb-weaving spider Araneus ventricosus genome elucidates the spidroin gene catalogue.</title>
        <authorList>
            <person name="Kono N."/>
            <person name="Nakamura H."/>
            <person name="Ohtoshi R."/>
            <person name="Moran D.A.P."/>
            <person name="Shinohara A."/>
            <person name="Yoshida Y."/>
            <person name="Fujiwara M."/>
            <person name="Mori M."/>
            <person name="Tomita M."/>
            <person name="Arakawa K."/>
        </authorList>
    </citation>
    <scope>NUCLEOTIDE SEQUENCE [LARGE SCALE GENOMIC DNA]</scope>
</reference>
<comment type="caution">
    <text evidence="2">The sequence shown here is derived from an EMBL/GenBank/DDBJ whole genome shotgun (WGS) entry which is preliminary data.</text>
</comment>
<accession>A0A4Y2WTN3</accession>
<protein>
    <submittedName>
        <fullName evidence="2">Uncharacterized protein</fullName>
    </submittedName>
</protein>
<feature type="region of interest" description="Disordered" evidence="1">
    <location>
        <begin position="1"/>
        <end position="38"/>
    </location>
</feature>
<evidence type="ECO:0000313" key="2">
    <source>
        <dbReference type="EMBL" id="GBO39820.1"/>
    </source>
</evidence>